<feature type="domain" description="Luciferase-like" evidence="2">
    <location>
        <begin position="12"/>
        <end position="325"/>
    </location>
</feature>
<comment type="caution">
    <text evidence="3">The sequence shown here is derived from an EMBL/GenBank/DDBJ whole genome shotgun (WGS) entry which is preliminary data.</text>
</comment>
<dbReference type="InterPro" id="IPR036661">
    <property type="entry name" value="Luciferase-like_sf"/>
</dbReference>
<dbReference type="InterPro" id="IPR011251">
    <property type="entry name" value="Luciferase-like_dom"/>
</dbReference>
<dbReference type="Gene3D" id="3.20.20.30">
    <property type="entry name" value="Luciferase-like domain"/>
    <property type="match status" value="1"/>
</dbReference>
<dbReference type="Proteomes" id="UP001501183">
    <property type="component" value="Unassembled WGS sequence"/>
</dbReference>
<reference evidence="4" key="1">
    <citation type="journal article" date="2019" name="Int. J. Syst. Evol. Microbiol.">
        <title>The Global Catalogue of Microorganisms (GCM) 10K type strain sequencing project: providing services to taxonomists for standard genome sequencing and annotation.</title>
        <authorList>
            <consortium name="The Broad Institute Genomics Platform"/>
            <consortium name="The Broad Institute Genome Sequencing Center for Infectious Disease"/>
            <person name="Wu L."/>
            <person name="Ma J."/>
        </authorList>
    </citation>
    <scope>NUCLEOTIDE SEQUENCE [LARGE SCALE GENOMIC DNA]</scope>
    <source>
        <strain evidence="4">JCM 32206</strain>
    </source>
</reference>
<gene>
    <name evidence="3" type="primary">mer</name>
    <name evidence="3" type="ORF">GCM10023094_11690</name>
</gene>
<protein>
    <submittedName>
        <fullName evidence="3">5,10-methylenetetrahydromethanopterin reductase</fullName>
    </submittedName>
</protein>
<name>A0ABP8NVG5_9NOCA</name>
<dbReference type="Pfam" id="PF00296">
    <property type="entry name" value="Bac_luciferase"/>
    <property type="match status" value="1"/>
</dbReference>
<dbReference type="PANTHER" id="PTHR43244">
    <property type="match status" value="1"/>
</dbReference>
<proteinExistence type="predicted"/>
<dbReference type="InterPro" id="IPR050564">
    <property type="entry name" value="F420-G6PD/mer"/>
</dbReference>
<organism evidence="3 4">
    <name type="scientific">Rhodococcus olei</name>
    <dbReference type="NCBI Taxonomy" id="2161675"/>
    <lineage>
        <taxon>Bacteria</taxon>
        <taxon>Bacillati</taxon>
        <taxon>Actinomycetota</taxon>
        <taxon>Actinomycetes</taxon>
        <taxon>Mycobacteriales</taxon>
        <taxon>Nocardiaceae</taxon>
        <taxon>Rhodococcus</taxon>
    </lineage>
</organism>
<keyword evidence="1" id="KW-0560">Oxidoreductase</keyword>
<evidence type="ECO:0000313" key="3">
    <source>
        <dbReference type="EMBL" id="GAA4475022.1"/>
    </source>
</evidence>
<evidence type="ECO:0000256" key="1">
    <source>
        <dbReference type="ARBA" id="ARBA00023002"/>
    </source>
</evidence>
<accession>A0ABP8NVG5</accession>
<evidence type="ECO:0000259" key="2">
    <source>
        <dbReference type="Pfam" id="PF00296"/>
    </source>
</evidence>
<keyword evidence="4" id="KW-1185">Reference proteome</keyword>
<sequence>MPELWTIEMHVDVENIAARAQQVERDGWAGMQLTDTQNRSPEAYVALTAAALATDRIKLGFGVTNPVTRHPALAASAAAALQRLSDGRMTVTIGRGDSAAAHIGGAPVRLGVFRAYLSALTRYVRGEKVPFEDLEGLAMSGMPSISTLSLDGEPLGSSLEWLRDSDTPVPVEVACSGPKVIGIATELADAPALAVGAVPERVAWAIDTVRKARADQGKDVDAPIAAYVNAVAHDDPAVARRLIRGVLASTSRFSVMHGSIQGPTDSKTAEVLKAVHSAYDMKGHGTSGSAQANELDDDFVTSYGICGTPDHVRSRLQELADLGISKFIFFPRGRAIDPAEADRARDVMAREVLPAFL</sequence>
<dbReference type="EMBL" id="BAABFB010000024">
    <property type="protein sequence ID" value="GAA4475022.1"/>
    <property type="molecule type" value="Genomic_DNA"/>
</dbReference>
<dbReference type="SUPFAM" id="SSF51679">
    <property type="entry name" value="Bacterial luciferase-like"/>
    <property type="match status" value="1"/>
</dbReference>
<dbReference type="PANTHER" id="PTHR43244:SF1">
    <property type="entry name" value="5,10-METHYLENETETRAHYDROMETHANOPTERIN REDUCTASE"/>
    <property type="match status" value="1"/>
</dbReference>
<evidence type="ECO:0000313" key="4">
    <source>
        <dbReference type="Proteomes" id="UP001501183"/>
    </source>
</evidence>
<dbReference type="RefSeq" id="WP_345342836.1">
    <property type="nucleotide sequence ID" value="NZ_BAABFB010000024.1"/>
</dbReference>